<organism evidence="8 9">
    <name type="scientific">Obesumbacterium proteus ATCC 12841</name>
    <dbReference type="NCBI Taxonomy" id="1354268"/>
    <lineage>
        <taxon>Bacteria</taxon>
        <taxon>Pseudomonadati</taxon>
        <taxon>Pseudomonadota</taxon>
        <taxon>Gammaproteobacteria</taxon>
        <taxon>Enterobacterales</taxon>
        <taxon>Hafniaceae</taxon>
        <taxon>Obesumbacterium</taxon>
    </lineage>
</organism>
<dbReference type="InterPro" id="IPR050596">
    <property type="entry name" value="AspAT/PAT-like"/>
</dbReference>
<dbReference type="PROSITE" id="PS00105">
    <property type="entry name" value="AA_TRANSFER_CLASS_1"/>
    <property type="match status" value="1"/>
</dbReference>
<comment type="caution">
    <text evidence="8">The sequence shown here is derived from an EMBL/GenBank/DDBJ whole genome shotgun (WGS) entry which is preliminary data.</text>
</comment>
<dbReference type="SUPFAM" id="SSF53383">
    <property type="entry name" value="PLP-dependent transferases"/>
    <property type="match status" value="1"/>
</dbReference>
<dbReference type="InterPro" id="IPR015422">
    <property type="entry name" value="PyrdxlP-dep_Trfase_small"/>
</dbReference>
<dbReference type="PANTHER" id="PTHR46383:SF1">
    <property type="entry name" value="ASPARTATE AMINOTRANSFERASE"/>
    <property type="match status" value="1"/>
</dbReference>
<dbReference type="Proteomes" id="UP000078431">
    <property type="component" value="Unassembled WGS sequence"/>
</dbReference>
<protein>
    <recommendedName>
        <fullName evidence="6">Aminotransferase</fullName>
        <ecNumber evidence="6">2.6.1.-</ecNumber>
    </recommendedName>
</protein>
<dbReference type="RefSeq" id="WP_064645575.1">
    <property type="nucleotide sequence ID" value="NZ_LXEX01000075.1"/>
</dbReference>
<reference evidence="8 9" key="1">
    <citation type="submission" date="2016-04" db="EMBL/GenBank/DDBJ databases">
        <title>ATOL: Assembling a taxonomically balanced genome-scale reconstruction of the evolutionary history of the Enterobacteriaceae.</title>
        <authorList>
            <person name="Plunkett G.III."/>
            <person name="Neeno-Eckwall E.C."/>
            <person name="Glasner J.D."/>
            <person name="Perna N.T."/>
        </authorList>
    </citation>
    <scope>NUCLEOTIDE SEQUENCE [LARGE SCALE GENOMIC DNA]</scope>
    <source>
        <strain evidence="8 9">ATCC 12841</strain>
    </source>
</reference>
<evidence type="ECO:0000256" key="4">
    <source>
        <dbReference type="ARBA" id="ARBA00022679"/>
    </source>
</evidence>
<evidence type="ECO:0000313" key="8">
    <source>
        <dbReference type="EMBL" id="OAT56616.1"/>
    </source>
</evidence>
<dbReference type="GO" id="GO:0008483">
    <property type="term" value="F:transaminase activity"/>
    <property type="evidence" value="ECO:0007669"/>
    <property type="project" value="UniProtKB-KW"/>
</dbReference>
<evidence type="ECO:0000256" key="2">
    <source>
        <dbReference type="ARBA" id="ARBA00007441"/>
    </source>
</evidence>
<dbReference type="EMBL" id="LXEX01000075">
    <property type="protein sequence ID" value="OAT56616.1"/>
    <property type="molecule type" value="Genomic_DNA"/>
</dbReference>
<dbReference type="InterPro" id="IPR015424">
    <property type="entry name" value="PyrdxlP-dep_Trfase"/>
</dbReference>
<dbReference type="GO" id="GO:0006531">
    <property type="term" value="P:aspartate metabolic process"/>
    <property type="evidence" value="ECO:0007669"/>
    <property type="project" value="UniProtKB-UniRule"/>
</dbReference>
<name>A0AA91EF75_9GAMM</name>
<dbReference type="InterPro" id="IPR004838">
    <property type="entry name" value="NHTrfase_class1_PyrdxlP-BS"/>
</dbReference>
<dbReference type="Gene3D" id="3.90.1150.10">
    <property type="entry name" value="Aspartate Aminotransferase, domain 1"/>
    <property type="match status" value="1"/>
</dbReference>
<evidence type="ECO:0000256" key="5">
    <source>
        <dbReference type="ARBA" id="ARBA00022898"/>
    </source>
</evidence>
<accession>A0AA91EF75</accession>
<evidence type="ECO:0000256" key="6">
    <source>
        <dbReference type="RuleBase" id="RU000481"/>
    </source>
</evidence>
<sequence>MKSNHADYNSLSPFELKDLLIDAGSKNKKGNKLLNAGRGNPNFTCTIPRRAFHRLGLFAIEESEYSFSYLSSGIGGVPKHDGIVSRLEQYCIRNEEYLGISFIKKALSYIEDQLGIDREEFTKEIVEAILGCNYPVPPRMLALTEEVVKHYLIKEMGCNQKTNEFDLFAVEGGTAAMRYIFDSMKQNFILEKGDSVAIGVPAFTPYMEIPLLKNYSLNEIHIKSSEENGWQYTDEELNKLLDPNIKVFFCINPSNPASVKLDDRCLNKIAEIVSKHPDLIILTDDVYGTFANKFTSLFSVCPYNTILVYSYSKYFGATGWRLGTIAINKNNVIDDKIKKLNQLQHNELHDRYASLTKNVDELKFIDRLVADSRAVALNHTAGLSTPQQIQMLLFSIFSLMDVEDKYKTIVKTVIERRDSVLYKELGGSALTNNNIVGYYTLLDLVSIASKLYNKDYGEWIQNNINETDFIFNIAEKYGVVLLPGKGFGSDSASGRVSLANLNEVEYAMIGKVFKDELDYIYNNEYMKSSK</sequence>
<dbReference type="GO" id="GO:0030170">
    <property type="term" value="F:pyridoxal phosphate binding"/>
    <property type="evidence" value="ECO:0007669"/>
    <property type="project" value="InterPro"/>
</dbReference>
<evidence type="ECO:0000256" key="3">
    <source>
        <dbReference type="ARBA" id="ARBA00022576"/>
    </source>
</evidence>
<proteinExistence type="inferred from homology"/>
<keyword evidence="3 6" id="KW-0032">Aminotransferase</keyword>
<dbReference type="AlphaFoldDB" id="A0AA91EF75"/>
<keyword evidence="4 6" id="KW-0808">Transferase</keyword>
<evidence type="ECO:0000313" key="9">
    <source>
        <dbReference type="Proteomes" id="UP000078431"/>
    </source>
</evidence>
<evidence type="ECO:0000259" key="7">
    <source>
        <dbReference type="Pfam" id="PF00155"/>
    </source>
</evidence>
<dbReference type="Gene3D" id="1.10.20.110">
    <property type="match status" value="1"/>
</dbReference>
<comment type="similarity">
    <text evidence="2 6">Belongs to the class-I pyridoxal-phosphate-dependent aminotransferase family.</text>
</comment>
<dbReference type="PANTHER" id="PTHR46383">
    <property type="entry name" value="ASPARTATE AMINOTRANSFERASE"/>
    <property type="match status" value="1"/>
</dbReference>
<dbReference type="Gene3D" id="3.40.640.10">
    <property type="entry name" value="Type I PLP-dependent aspartate aminotransferase-like (Major domain)"/>
    <property type="match status" value="1"/>
</dbReference>
<dbReference type="InterPro" id="IPR022518">
    <property type="entry name" value="Aspartate_4-decarboxylase"/>
</dbReference>
<comment type="cofactor">
    <cofactor evidence="1 6">
        <name>pyridoxal 5'-phosphate</name>
        <dbReference type="ChEBI" id="CHEBI:597326"/>
    </cofactor>
</comment>
<keyword evidence="5" id="KW-0663">Pyridoxal phosphate</keyword>
<gene>
    <name evidence="8" type="ORF">M993_04728</name>
</gene>
<keyword evidence="9" id="KW-1185">Reference proteome</keyword>
<dbReference type="GO" id="GO:0047688">
    <property type="term" value="F:aspartate 4-decarboxylase activity"/>
    <property type="evidence" value="ECO:0007669"/>
    <property type="project" value="UniProtKB-UniRule"/>
</dbReference>
<evidence type="ECO:0000256" key="1">
    <source>
        <dbReference type="ARBA" id="ARBA00001933"/>
    </source>
</evidence>
<dbReference type="NCBIfam" id="TIGR03801">
    <property type="entry name" value="asp_4_decarbox"/>
    <property type="match status" value="1"/>
</dbReference>
<dbReference type="Pfam" id="PF00155">
    <property type="entry name" value="Aminotran_1_2"/>
    <property type="match status" value="1"/>
</dbReference>
<feature type="domain" description="Aminotransferase class I/classII large" evidence="7">
    <location>
        <begin position="167"/>
        <end position="506"/>
    </location>
</feature>
<dbReference type="InterPro" id="IPR015421">
    <property type="entry name" value="PyrdxlP-dep_Trfase_major"/>
</dbReference>
<dbReference type="InterPro" id="IPR004839">
    <property type="entry name" value="Aminotransferase_I/II_large"/>
</dbReference>
<dbReference type="EC" id="2.6.1.-" evidence="6"/>
<dbReference type="NCBIfam" id="NF006755">
    <property type="entry name" value="PRK09275.1"/>
    <property type="match status" value="1"/>
</dbReference>
<dbReference type="CDD" id="cd00609">
    <property type="entry name" value="AAT_like"/>
    <property type="match status" value="1"/>
</dbReference>